<keyword evidence="2" id="KW-0604">Photosystem II</keyword>
<protein>
    <submittedName>
        <fullName evidence="7">Ycf48-like protein</fullName>
    </submittedName>
</protein>
<organism evidence="7 8">
    <name type="scientific">Pseudomonas fluorescens</name>
    <dbReference type="NCBI Taxonomy" id="294"/>
    <lineage>
        <taxon>Bacteria</taxon>
        <taxon>Pseudomonadati</taxon>
        <taxon>Pseudomonadota</taxon>
        <taxon>Gammaproteobacteria</taxon>
        <taxon>Pseudomonadales</taxon>
        <taxon>Pseudomonadaceae</taxon>
        <taxon>Pseudomonas</taxon>
    </lineage>
</organism>
<dbReference type="Proteomes" id="UP000409037">
    <property type="component" value="Unassembled WGS sequence"/>
</dbReference>
<feature type="compositionally biased region" description="Polar residues" evidence="3">
    <location>
        <begin position="954"/>
        <end position="987"/>
    </location>
</feature>
<dbReference type="GO" id="GO:0015979">
    <property type="term" value="P:photosynthesis"/>
    <property type="evidence" value="ECO:0007669"/>
    <property type="project" value="UniProtKB-KW"/>
</dbReference>
<dbReference type="SUPFAM" id="SSF52540">
    <property type="entry name" value="P-loop containing nucleoside triphosphate hydrolases"/>
    <property type="match status" value="1"/>
</dbReference>
<reference evidence="7 8" key="1">
    <citation type="submission" date="2019-09" db="EMBL/GenBank/DDBJ databases">
        <authorList>
            <person name="Chandra G."/>
            <person name="Truman W A."/>
        </authorList>
    </citation>
    <scope>NUCLEOTIDE SEQUENCE [LARGE SCALE GENOMIC DNA]</scope>
    <source>
        <strain evidence="7">PS833</strain>
    </source>
</reference>
<dbReference type="InterPro" id="IPR011646">
    <property type="entry name" value="KAP_P-loop"/>
</dbReference>
<sequence length="1184" mass="129494">MFSQSSKMEFEPRPKSQHPKINVGWGLMAIAITVIAVCAAWLQPLYPFPMKPMAERNLVDQVLYPIESNGDLRLWHSTTTLNSIAASPDGKHLLAVGGSGAAIYSEDSGKHWTKLITGVDDALTYAWISNDGLEAGAITSTGLSYKMSVFGNAWTLDESIARYEFSKDVAQSQLPSLNFNNRSPENSNGMPAGTQITRHLPPSENLNNIRPTDVRQMKGAAYPLPPNCNQTWAVGDFGSISTSFDCSASWELQASAAPGSLFAVTFLADGKHGWAAGFNGALLRTTDGGDHWLPTDAGTQTILTSIMFLENGTGWLAGADGTLRTSKDFGRSWVKLDIRPQLPGLHFVYFHPDGLQGWVTGDNGTFLATIDGGHTWSSVPLPSSELLNLQSIRFSPDGINGSATGSEGMVVTTDGGKTWNVQYTPEGKTRVAGTAAYSSGTGSSWIARDEGQMLSTTDGWKTTHYSYSPAHSTRLAMWFSSDKEGWAVGLHPALTRTSDGGETWTIVPSPIQYARYPAPWFWASLLLIGGLWIRTFQTKRPPVEDGVAAIAASDAPTQSFSQDRLSFGPLAKGISRFLRNEATEPPLTLAISGDWGTGKSSLMKLICKDLESNGCRPVWFNAWHHQKDEQLLAALLSAVREQSPPSFFAGGWLFRWRLLLLRSRKHWFVTTVLLLVGVWVTGYLWAHEASQWQPLSTLINAVATAVQQGPTALNLDSPSLAPLAAKLAGLVTIFVALRKALTAYGADPAVLLSNSVEQFRLKEASALTSFRSRFAQEFDEVTQCLPGRLVVVIDDLDRCRAEAVLEVMEAVNFLVSSGKCFVIFGMATNRVQAALALSFEKIAQEMTELDIASQASFTPEAKAELERTRRRKYARDYLEKLVNLEIAVPDTPTDEPHRLLEESSPDSSQDKAGPFKRLKVAAATIGFVIAIAGTWYLGGHYQFPVIPTQAAQTDVQNKAKSSQPSEVGQSKSDVSTPNKASLDTAATINPYPMHEPVDTRNNIAFTLIAITLVVVAAGIAYALFRLRRSLYQVQDSPAFKAALVAWLPLVKRHRKTPRALKRFANRLRYLAMLQQAQRLDQNGWDTLPKRLKAWLGLSTAPEQPSDAEISIDEHRIVALGALYEVFGSDWKNCAQTNFPENELAQVAATSLKAYCVQSMGITWPPTKEELQSFEKSLSGIRIPS</sequence>
<feature type="transmembrane region" description="Helical" evidence="4">
    <location>
        <begin position="21"/>
        <end position="42"/>
    </location>
</feature>
<evidence type="ECO:0000259" key="6">
    <source>
        <dbReference type="Pfam" id="PF14870"/>
    </source>
</evidence>
<gene>
    <name evidence="7" type="primary">hcf136_9</name>
    <name evidence="7" type="ORF">PS833_06388</name>
</gene>
<feature type="region of interest" description="Disordered" evidence="3">
    <location>
        <begin position="954"/>
        <end position="990"/>
    </location>
</feature>
<dbReference type="InterPro" id="IPR036278">
    <property type="entry name" value="Sialidase_sf"/>
</dbReference>
<keyword evidence="4" id="KW-0472">Membrane</keyword>
<dbReference type="OrthoDB" id="88903at2"/>
<dbReference type="RefSeq" id="WP_150801368.1">
    <property type="nucleotide sequence ID" value="NZ_CABVHU010000029.1"/>
</dbReference>
<dbReference type="Gene3D" id="3.40.50.300">
    <property type="entry name" value="P-loop containing nucleotide triphosphate hydrolases"/>
    <property type="match status" value="1"/>
</dbReference>
<keyword evidence="4" id="KW-1133">Transmembrane helix</keyword>
<feature type="domain" description="KAP NTPase" evidence="5">
    <location>
        <begin position="570"/>
        <end position="844"/>
    </location>
</feature>
<evidence type="ECO:0000256" key="4">
    <source>
        <dbReference type="SAM" id="Phobius"/>
    </source>
</evidence>
<dbReference type="GO" id="GO:0009523">
    <property type="term" value="C:photosystem II"/>
    <property type="evidence" value="ECO:0007669"/>
    <property type="project" value="UniProtKB-KW"/>
</dbReference>
<dbReference type="Gene3D" id="2.130.10.10">
    <property type="entry name" value="YVTN repeat-like/Quinoprotein amine dehydrogenase"/>
    <property type="match status" value="2"/>
</dbReference>
<evidence type="ECO:0000259" key="5">
    <source>
        <dbReference type="Pfam" id="PF07693"/>
    </source>
</evidence>
<evidence type="ECO:0000313" key="7">
    <source>
        <dbReference type="EMBL" id="VVO44380.1"/>
    </source>
</evidence>
<dbReference type="CDD" id="cd15482">
    <property type="entry name" value="Sialidase_non-viral"/>
    <property type="match status" value="1"/>
</dbReference>
<feature type="transmembrane region" description="Helical" evidence="4">
    <location>
        <begin position="920"/>
        <end position="938"/>
    </location>
</feature>
<dbReference type="SUPFAM" id="SSF50939">
    <property type="entry name" value="Sialidases"/>
    <property type="match status" value="1"/>
</dbReference>
<keyword evidence="1" id="KW-0602">Photosynthesis</keyword>
<evidence type="ECO:0000313" key="8">
    <source>
        <dbReference type="Proteomes" id="UP000409037"/>
    </source>
</evidence>
<feature type="region of interest" description="Disordered" evidence="3">
    <location>
        <begin position="177"/>
        <end position="207"/>
    </location>
</feature>
<evidence type="ECO:0000256" key="3">
    <source>
        <dbReference type="SAM" id="MobiDB-lite"/>
    </source>
</evidence>
<dbReference type="PANTHER" id="PTHR47199:SF2">
    <property type="entry name" value="PHOTOSYSTEM II STABILITY_ASSEMBLY FACTOR HCF136, CHLOROPLASTIC"/>
    <property type="match status" value="1"/>
</dbReference>
<feature type="domain" description="Photosynthesis system II assembly factor Ycf48/Hcf136-like" evidence="6">
    <location>
        <begin position="247"/>
        <end position="344"/>
    </location>
</feature>
<feature type="transmembrane region" description="Helical" evidence="4">
    <location>
        <begin position="1003"/>
        <end position="1024"/>
    </location>
</feature>
<accession>A0A5E7FYG0</accession>
<feature type="compositionally biased region" description="Polar residues" evidence="3">
    <location>
        <begin position="177"/>
        <end position="197"/>
    </location>
</feature>
<dbReference type="Pfam" id="PF14870">
    <property type="entry name" value="PSII_BNR"/>
    <property type="match status" value="2"/>
</dbReference>
<feature type="region of interest" description="Disordered" evidence="3">
    <location>
        <begin position="890"/>
        <end position="912"/>
    </location>
</feature>
<dbReference type="EMBL" id="CABVHU010000029">
    <property type="protein sequence ID" value="VVO44380.1"/>
    <property type="molecule type" value="Genomic_DNA"/>
</dbReference>
<dbReference type="PANTHER" id="PTHR47199">
    <property type="entry name" value="PHOTOSYSTEM II STABILITY/ASSEMBLY FACTOR HCF136, CHLOROPLASTIC"/>
    <property type="match status" value="1"/>
</dbReference>
<evidence type="ECO:0000256" key="1">
    <source>
        <dbReference type="ARBA" id="ARBA00022531"/>
    </source>
</evidence>
<feature type="domain" description="Photosynthesis system II assembly factor Ycf48/Hcf136-like" evidence="6">
    <location>
        <begin position="350"/>
        <end position="421"/>
    </location>
</feature>
<dbReference type="Pfam" id="PF07693">
    <property type="entry name" value="KAP_NTPase"/>
    <property type="match status" value="1"/>
</dbReference>
<dbReference type="AlphaFoldDB" id="A0A5E7FYG0"/>
<name>A0A5E7FYG0_PSEFL</name>
<proteinExistence type="predicted"/>
<evidence type="ECO:0000256" key="2">
    <source>
        <dbReference type="ARBA" id="ARBA00023276"/>
    </source>
</evidence>
<dbReference type="InterPro" id="IPR015943">
    <property type="entry name" value="WD40/YVTN_repeat-like_dom_sf"/>
</dbReference>
<keyword evidence="4" id="KW-0812">Transmembrane</keyword>
<feature type="transmembrane region" description="Helical" evidence="4">
    <location>
        <begin position="667"/>
        <end position="686"/>
    </location>
</feature>
<dbReference type="InterPro" id="IPR028203">
    <property type="entry name" value="PSII_CF48-like_dom"/>
</dbReference>
<dbReference type="InterPro" id="IPR027417">
    <property type="entry name" value="P-loop_NTPase"/>
</dbReference>
<dbReference type="SUPFAM" id="SSF110296">
    <property type="entry name" value="Oligoxyloglucan reducing end-specific cellobiohydrolase"/>
    <property type="match status" value="2"/>
</dbReference>